<dbReference type="EMBL" id="CAJNDS010002435">
    <property type="protein sequence ID" value="CAE7473347.1"/>
    <property type="molecule type" value="Genomic_DNA"/>
</dbReference>
<dbReference type="SUPFAM" id="SSF52374">
    <property type="entry name" value="Nucleotidylyl transferase"/>
    <property type="match status" value="1"/>
</dbReference>
<dbReference type="InterPro" id="IPR051182">
    <property type="entry name" value="Euk_NMN_adenylyltrnsfrase"/>
</dbReference>
<dbReference type="AlphaFoldDB" id="A0A812SDP3"/>
<evidence type="ECO:0000313" key="3">
    <source>
        <dbReference type="Proteomes" id="UP000604046"/>
    </source>
</evidence>
<keyword evidence="3" id="KW-1185">Reference proteome</keyword>
<dbReference type="Proteomes" id="UP000604046">
    <property type="component" value="Unassembled WGS sequence"/>
</dbReference>
<sequence length="283" mass="30774">MASLGTSTGAPRAPEEPWPLPRCFPERLAEARAAASTLRPCVLLTTGAMNPPHKGHAQLLRQAADRLHREGYCVLGAWMSPSHDDYVGPKACRLGTLHLSSGLRLKLAHLMVSEDDLVAVGSWEANVTGRWPDFPEVAVELEKKMQEQIADPESLGSMPRVFYACGTDHAKRCGLYQGFGRFGGDAENVGVVVVPREGEVPQPESPGKFVFVASAAPGDVASFSSTKIRESFKIDGHTAHEHEYLCHAICKEAADFILSPSEEQRAVFNEDFKHLEEQLSASG</sequence>
<dbReference type="GO" id="GO:0000309">
    <property type="term" value="F:nicotinamide-nucleotide adenylyltransferase activity"/>
    <property type="evidence" value="ECO:0007669"/>
    <property type="project" value="TreeGrafter"/>
</dbReference>
<accession>A0A812SDP3</accession>
<dbReference type="InterPro" id="IPR014729">
    <property type="entry name" value="Rossmann-like_a/b/a_fold"/>
</dbReference>
<reference evidence="2" key="1">
    <citation type="submission" date="2021-02" db="EMBL/GenBank/DDBJ databases">
        <authorList>
            <person name="Dougan E. K."/>
            <person name="Rhodes N."/>
            <person name="Thang M."/>
            <person name="Chan C."/>
        </authorList>
    </citation>
    <scope>NUCLEOTIDE SEQUENCE</scope>
</reference>
<dbReference type="InterPro" id="IPR004821">
    <property type="entry name" value="Cyt_trans-like"/>
</dbReference>
<protein>
    <recommendedName>
        <fullName evidence="1">Cytidyltransferase-like domain-containing protein</fullName>
    </recommendedName>
</protein>
<dbReference type="Pfam" id="PF01467">
    <property type="entry name" value="CTP_transf_like"/>
    <property type="match status" value="1"/>
</dbReference>
<evidence type="ECO:0000259" key="1">
    <source>
        <dbReference type="Pfam" id="PF01467"/>
    </source>
</evidence>
<feature type="domain" description="Cytidyltransferase-like" evidence="1">
    <location>
        <begin position="44"/>
        <end position="230"/>
    </location>
</feature>
<proteinExistence type="predicted"/>
<dbReference type="PANTHER" id="PTHR12039">
    <property type="entry name" value="NICOTINAMIDE MONONUCLEOTIDE ADENYLYLTRANSFERASE"/>
    <property type="match status" value="1"/>
</dbReference>
<dbReference type="PANTHER" id="PTHR12039:SF0">
    <property type="entry name" value="NICOTINAMIDE-NUCLEOTIDE ADENYLYLTRANSFERASE"/>
    <property type="match status" value="1"/>
</dbReference>
<dbReference type="OrthoDB" id="422187at2759"/>
<gene>
    <name evidence="2" type="ORF">SNAT2548_LOCUS26595</name>
</gene>
<dbReference type="GO" id="GO:0009435">
    <property type="term" value="P:NAD+ biosynthetic process"/>
    <property type="evidence" value="ECO:0007669"/>
    <property type="project" value="TreeGrafter"/>
</dbReference>
<dbReference type="Gene3D" id="3.40.50.620">
    <property type="entry name" value="HUPs"/>
    <property type="match status" value="1"/>
</dbReference>
<dbReference type="GO" id="GO:0004515">
    <property type="term" value="F:nicotinate-nucleotide adenylyltransferase activity"/>
    <property type="evidence" value="ECO:0007669"/>
    <property type="project" value="TreeGrafter"/>
</dbReference>
<comment type="caution">
    <text evidence="2">The sequence shown here is derived from an EMBL/GenBank/DDBJ whole genome shotgun (WGS) entry which is preliminary data.</text>
</comment>
<organism evidence="2 3">
    <name type="scientific">Symbiodinium natans</name>
    <dbReference type="NCBI Taxonomy" id="878477"/>
    <lineage>
        <taxon>Eukaryota</taxon>
        <taxon>Sar</taxon>
        <taxon>Alveolata</taxon>
        <taxon>Dinophyceae</taxon>
        <taxon>Suessiales</taxon>
        <taxon>Symbiodiniaceae</taxon>
        <taxon>Symbiodinium</taxon>
    </lineage>
</organism>
<name>A0A812SDP3_9DINO</name>
<evidence type="ECO:0000313" key="2">
    <source>
        <dbReference type="EMBL" id="CAE7473347.1"/>
    </source>
</evidence>